<dbReference type="NCBIfam" id="NF033593">
    <property type="entry name" value="transpos_ISNCY_1"/>
    <property type="match status" value="1"/>
</dbReference>
<comment type="caution">
    <text evidence="2">The sequence shown here is derived from an EMBL/GenBank/DDBJ whole genome shotgun (WGS) entry which is preliminary data.</text>
</comment>
<feature type="non-terminal residue" evidence="2">
    <location>
        <position position="462"/>
    </location>
</feature>
<proteinExistence type="predicted"/>
<sequence length="462" mass="53132">MRTVLNPQLTLTETNIGAIRISLKSRDDIPKLLLGLQYLYTHPEIRDAVFEILKEVVPKKVGGKGKARISVGRPGMEQWRILVLGTLRLCLNVDYDRLVDLANHHVTIRQMMGHPGQIDDLDPTEYTLQTVKDNLRLFTPQILNRINEVVVLAGHELIKKKDSRKYSEKVNARVDSFVLETDVHYPTDVNLLLDAIRKTVTICGRACMERGWSEWRQYQHNARAFKRKCHKISKLKRSSARNEVTRTARNHEIQEAHRDYIEEAEGYLARARETREKLEKEAAVNLILAIELKELDRFMQHAERQVEQIRRRVLQGQIIPHAEKVFSIFEEHTEWISKGKAGVPVELGVKVAVVEDQYRFILNHRVLQKTEDVEAAVPLIEETQRKYETLDSASFDKGFHSAENQMDLAKIVKLVVLPKKGKWSAADMARESDPEFVSLRKKHAAVESAINALECHGLDRCL</sequence>
<organism evidence="2">
    <name type="scientific">mine drainage metagenome</name>
    <dbReference type="NCBI Taxonomy" id="410659"/>
    <lineage>
        <taxon>unclassified sequences</taxon>
        <taxon>metagenomes</taxon>
        <taxon>ecological metagenomes</taxon>
    </lineage>
</organism>
<keyword evidence="1" id="KW-0175">Coiled coil</keyword>
<reference evidence="2" key="1">
    <citation type="submission" date="2013-08" db="EMBL/GenBank/DDBJ databases">
        <authorList>
            <person name="Mendez C."/>
            <person name="Richter M."/>
            <person name="Ferrer M."/>
            <person name="Sanchez J."/>
        </authorList>
    </citation>
    <scope>NUCLEOTIDE SEQUENCE</scope>
</reference>
<accession>T1AGL3</accession>
<evidence type="ECO:0000256" key="1">
    <source>
        <dbReference type="SAM" id="Coils"/>
    </source>
</evidence>
<dbReference type="EMBL" id="AUZZ01003849">
    <property type="protein sequence ID" value="EQD55788.1"/>
    <property type="molecule type" value="Genomic_DNA"/>
</dbReference>
<reference evidence="2" key="2">
    <citation type="journal article" date="2014" name="ISME J.">
        <title>Microbial stratification in low pH oxic and suboxic macroscopic growths along an acid mine drainage.</title>
        <authorList>
            <person name="Mendez-Garcia C."/>
            <person name="Mesa V."/>
            <person name="Sprenger R.R."/>
            <person name="Richter M."/>
            <person name="Diez M.S."/>
            <person name="Solano J."/>
            <person name="Bargiela R."/>
            <person name="Golyshina O.V."/>
            <person name="Manteca A."/>
            <person name="Ramos J.L."/>
            <person name="Gallego J.R."/>
            <person name="Llorente I."/>
            <person name="Martins Dos Santos V.A."/>
            <person name="Jensen O.N."/>
            <person name="Pelaez A.I."/>
            <person name="Sanchez J."/>
            <person name="Ferrer M."/>
        </authorList>
    </citation>
    <scope>NUCLEOTIDE SEQUENCE</scope>
</reference>
<protein>
    <submittedName>
        <fullName evidence="2">Transposase for insertion sequence isrm17</fullName>
    </submittedName>
</protein>
<feature type="coiled-coil region" evidence="1">
    <location>
        <begin position="261"/>
        <end position="312"/>
    </location>
</feature>
<gene>
    <name evidence="2" type="ORF">B2A_05523</name>
</gene>
<evidence type="ECO:0000313" key="2">
    <source>
        <dbReference type="EMBL" id="EQD55788.1"/>
    </source>
</evidence>
<dbReference type="AlphaFoldDB" id="T1AGL3"/>
<name>T1AGL3_9ZZZZ</name>